<dbReference type="Pfam" id="PF00326">
    <property type="entry name" value="Peptidase_S9"/>
    <property type="match status" value="1"/>
</dbReference>
<gene>
    <name evidence="4" type="ORF">HOP12_15135</name>
</gene>
<evidence type="ECO:0000313" key="4">
    <source>
        <dbReference type="EMBL" id="NOT35478.1"/>
    </source>
</evidence>
<dbReference type="GO" id="GO:0006508">
    <property type="term" value="P:proteolysis"/>
    <property type="evidence" value="ECO:0007669"/>
    <property type="project" value="InterPro"/>
</dbReference>
<dbReference type="InterPro" id="IPR011042">
    <property type="entry name" value="6-blade_b-propeller_TolB-like"/>
</dbReference>
<name>A0A849SI95_UNCEI</name>
<dbReference type="SUPFAM" id="SSF53474">
    <property type="entry name" value="alpha/beta-Hydrolases"/>
    <property type="match status" value="1"/>
</dbReference>
<dbReference type="Gene3D" id="3.40.50.1820">
    <property type="entry name" value="alpha/beta hydrolase"/>
    <property type="match status" value="1"/>
</dbReference>
<dbReference type="SUPFAM" id="SSF82171">
    <property type="entry name" value="DPP6 N-terminal domain-like"/>
    <property type="match status" value="1"/>
</dbReference>
<keyword evidence="2" id="KW-0720">Serine protease</keyword>
<reference evidence="4 5" key="1">
    <citation type="submission" date="2020-04" db="EMBL/GenBank/DDBJ databases">
        <title>Metagenomic profiling of ammonia- and methane-oxidizing microorganisms in a Dutch drinking water treatment plant.</title>
        <authorList>
            <person name="Poghosyan L."/>
            <person name="Leucker S."/>
        </authorList>
    </citation>
    <scope>NUCLEOTIDE SEQUENCE [LARGE SCALE GENOMIC DNA]</scope>
    <source>
        <strain evidence="4">S-RSF-IL-03</strain>
    </source>
</reference>
<dbReference type="Proteomes" id="UP000580839">
    <property type="component" value="Unassembled WGS sequence"/>
</dbReference>
<evidence type="ECO:0000256" key="2">
    <source>
        <dbReference type="ARBA" id="ARBA00022825"/>
    </source>
</evidence>
<protein>
    <submittedName>
        <fullName evidence="4">S9 family peptidase</fullName>
    </submittedName>
</protein>
<dbReference type="PANTHER" id="PTHR42776:SF27">
    <property type="entry name" value="DIPEPTIDYL PEPTIDASE FAMILY MEMBER 6"/>
    <property type="match status" value="1"/>
</dbReference>
<comment type="caution">
    <text evidence="4">The sequence shown here is derived from an EMBL/GenBank/DDBJ whole genome shotgun (WGS) entry which is preliminary data.</text>
</comment>
<dbReference type="Pfam" id="PF07676">
    <property type="entry name" value="PD40"/>
    <property type="match status" value="2"/>
</dbReference>
<dbReference type="InterPro" id="IPR001375">
    <property type="entry name" value="Peptidase_S9_cat"/>
</dbReference>
<dbReference type="Gene3D" id="2.120.10.30">
    <property type="entry name" value="TolB, C-terminal domain"/>
    <property type="match status" value="2"/>
</dbReference>
<dbReference type="InterPro" id="IPR011659">
    <property type="entry name" value="WD40"/>
</dbReference>
<dbReference type="PANTHER" id="PTHR42776">
    <property type="entry name" value="SERINE PEPTIDASE S9 FAMILY MEMBER"/>
    <property type="match status" value="1"/>
</dbReference>
<keyword evidence="1" id="KW-0378">Hydrolase</keyword>
<dbReference type="InterPro" id="IPR029058">
    <property type="entry name" value="AB_hydrolase_fold"/>
</dbReference>
<dbReference type="EMBL" id="JABFRW010000197">
    <property type="protein sequence ID" value="NOT35478.1"/>
    <property type="molecule type" value="Genomic_DNA"/>
</dbReference>
<dbReference type="GO" id="GO:0004252">
    <property type="term" value="F:serine-type endopeptidase activity"/>
    <property type="evidence" value="ECO:0007669"/>
    <property type="project" value="TreeGrafter"/>
</dbReference>
<feature type="domain" description="Peptidase S9 prolyl oligopeptidase catalytic" evidence="3">
    <location>
        <begin position="422"/>
        <end position="626"/>
    </location>
</feature>
<sequence length="627" mass="69572">MRANAISLEQALTISSFSGLTWSPDGSTLAYVVTSVDSAESTSNADLWLYDFTRHREWQLTRHPKNDVSPTFSATGDTIAFIANRGSGEDARSAIWMLSLSGGDPWAVGTYDEAVTEVQWSPDGRTLAYVKLDTLPRTVREWRKQKWDHLVEDEILQWPQIWTLDLATGKQRRLTTDATGKWYLRWAPDGTALAWITSPTGRPDEENQQDLAVVAARGGPVRRLGVIGTAFTWSPDARWIALATGTDRAQWVQKRELVVVPSGGGAARILTAQFDEDATLPAWNATRDTLSFHSAQGVTTRMARVALAGGAVTLGTDVNGTATALTSAPNGRAAWIQSGPEEPGEIVVAAHADRAGSPLTARNAALATRTFGSMRTVRWTSSDGVRVEGLLLRPAGAAARGALRTAVVLHGGPYSTRFDLGFQAIPQWFAANGWQVFMPNFRSSGGYGTAFMRRERADWGGQDHRDVTSGVDHLVAQGLVDSSRLAVFGRSYGGYLTAWTITQTSRFDAACVIAGISDLRLQWGVSDVHRYREYEQQGPPWEREAIYRDRSPIQQVRKVRTPTLILVGANDPRTPPANSELLYTSLRRLEVPTELVRYPRELHSPREYRHQWDQWTRIRAWFDRWVR</sequence>
<keyword evidence="2" id="KW-0645">Protease</keyword>
<accession>A0A849SI95</accession>
<evidence type="ECO:0000259" key="3">
    <source>
        <dbReference type="Pfam" id="PF00326"/>
    </source>
</evidence>
<proteinExistence type="predicted"/>
<evidence type="ECO:0000256" key="1">
    <source>
        <dbReference type="ARBA" id="ARBA00022801"/>
    </source>
</evidence>
<dbReference type="AlphaFoldDB" id="A0A849SI95"/>
<organism evidence="4 5">
    <name type="scientific">Eiseniibacteriota bacterium</name>
    <dbReference type="NCBI Taxonomy" id="2212470"/>
    <lineage>
        <taxon>Bacteria</taxon>
        <taxon>Candidatus Eiseniibacteriota</taxon>
    </lineage>
</organism>
<evidence type="ECO:0000313" key="5">
    <source>
        <dbReference type="Proteomes" id="UP000580839"/>
    </source>
</evidence>